<evidence type="ECO:0000256" key="1">
    <source>
        <dbReference type="SAM" id="MobiDB-lite"/>
    </source>
</evidence>
<evidence type="ECO:0000313" key="3">
    <source>
        <dbReference type="Proteomes" id="UP000444721"/>
    </source>
</evidence>
<keyword evidence="3" id="KW-1185">Reference proteome</keyword>
<dbReference type="AlphaFoldDB" id="A0A6A5B5Z8"/>
<organism evidence="2 3">
    <name type="scientific">Naegleria fowleri</name>
    <name type="common">Brain eating amoeba</name>
    <dbReference type="NCBI Taxonomy" id="5763"/>
    <lineage>
        <taxon>Eukaryota</taxon>
        <taxon>Discoba</taxon>
        <taxon>Heterolobosea</taxon>
        <taxon>Tetramitia</taxon>
        <taxon>Eutetramitia</taxon>
        <taxon>Vahlkampfiidae</taxon>
        <taxon>Naegleria</taxon>
    </lineage>
</organism>
<dbReference type="RefSeq" id="XP_044558736.1">
    <property type="nucleotide sequence ID" value="XM_044710645.1"/>
</dbReference>
<gene>
    <name evidence="2" type="ORF">FDP41_006954</name>
</gene>
<dbReference type="VEuPathDB" id="AmoebaDB:FDP41_006954"/>
<accession>A0A6A5B5Z8</accession>
<proteinExistence type="predicted"/>
<feature type="region of interest" description="Disordered" evidence="1">
    <location>
        <begin position="19"/>
        <end position="45"/>
    </location>
</feature>
<name>A0A6A5B5Z8_NAEFO</name>
<evidence type="ECO:0000313" key="2">
    <source>
        <dbReference type="EMBL" id="KAF0974023.1"/>
    </source>
</evidence>
<dbReference type="Proteomes" id="UP000444721">
    <property type="component" value="Unassembled WGS sequence"/>
</dbReference>
<feature type="compositionally biased region" description="Low complexity" evidence="1">
    <location>
        <begin position="29"/>
        <end position="45"/>
    </location>
</feature>
<sequence length="168" mass="19136">MAILAKLFKSINIELDHVHPRKKQQVKMPTQQPIKQQPQQPQTTVTTHLKMDTEASQPHHSEVDSIVQQVKSLSLADTKPIVVVSSSSSPIKVQQVGPMSKPLQKKKKPNLHVNTEKSSSNKRTVPPYAISLPRKYHASEQLPGDVIRNVFMQWISTTEYSKFYEKYQ</sequence>
<dbReference type="EMBL" id="VFQX01000054">
    <property type="protein sequence ID" value="KAF0974023.1"/>
    <property type="molecule type" value="Genomic_DNA"/>
</dbReference>
<dbReference type="VEuPathDB" id="AmoebaDB:NfTy_073240"/>
<feature type="compositionally biased region" description="Polar residues" evidence="1">
    <location>
        <begin position="112"/>
        <end position="123"/>
    </location>
</feature>
<feature type="region of interest" description="Disordered" evidence="1">
    <location>
        <begin position="93"/>
        <end position="126"/>
    </location>
</feature>
<dbReference type="VEuPathDB" id="AmoebaDB:NF0091080"/>
<protein>
    <submittedName>
        <fullName evidence="2">Uncharacterized protein</fullName>
    </submittedName>
</protein>
<reference evidence="2 3" key="1">
    <citation type="journal article" date="2019" name="Sci. Rep.">
        <title>Nanopore sequencing improves the draft genome of the human pathogenic amoeba Naegleria fowleri.</title>
        <authorList>
            <person name="Liechti N."/>
            <person name="Schurch N."/>
            <person name="Bruggmann R."/>
            <person name="Wittwer M."/>
        </authorList>
    </citation>
    <scope>NUCLEOTIDE SEQUENCE [LARGE SCALE GENOMIC DNA]</scope>
    <source>
        <strain evidence="2 3">ATCC 30894</strain>
    </source>
</reference>
<comment type="caution">
    <text evidence="2">The sequence shown here is derived from an EMBL/GenBank/DDBJ whole genome shotgun (WGS) entry which is preliminary data.</text>
</comment>
<dbReference type="OrthoDB" id="10479486at2759"/>
<dbReference type="GeneID" id="68114172"/>